<dbReference type="RefSeq" id="WP_130451863.1">
    <property type="nucleotide sequence ID" value="NZ_SHLA01000001.1"/>
</dbReference>
<reference evidence="3 4" key="1">
    <citation type="submission" date="2019-02" db="EMBL/GenBank/DDBJ databases">
        <title>Sequencing the genomes of 1000 actinobacteria strains.</title>
        <authorList>
            <person name="Klenk H.-P."/>
        </authorList>
    </citation>
    <scope>NUCLEOTIDE SEQUENCE [LARGE SCALE GENOMIC DNA]</scope>
    <source>
        <strain evidence="3 4">DSM 17364</strain>
    </source>
</reference>
<gene>
    <name evidence="3" type="ORF">EV380_3130</name>
</gene>
<feature type="region of interest" description="Disordered" evidence="1">
    <location>
        <begin position="125"/>
        <end position="222"/>
    </location>
</feature>
<feature type="region of interest" description="Disordered" evidence="1">
    <location>
        <begin position="70"/>
        <end position="89"/>
    </location>
</feature>
<keyword evidence="4" id="KW-1185">Reference proteome</keyword>
<evidence type="ECO:0000313" key="4">
    <source>
        <dbReference type="Proteomes" id="UP000292685"/>
    </source>
</evidence>
<keyword evidence="2" id="KW-0472">Membrane</keyword>
<feature type="transmembrane region" description="Helical" evidence="2">
    <location>
        <begin position="90"/>
        <end position="112"/>
    </location>
</feature>
<keyword evidence="2" id="KW-1133">Transmembrane helix</keyword>
<comment type="caution">
    <text evidence="3">The sequence shown here is derived from an EMBL/GenBank/DDBJ whole genome shotgun (WGS) entry which is preliminary data.</text>
</comment>
<evidence type="ECO:0000256" key="1">
    <source>
        <dbReference type="SAM" id="MobiDB-lite"/>
    </source>
</evidence>
<keyword evidence="2" id="KW-0812">Transmembrane</keyword>
<protein>
    <submittedName>
        <fullName evidence="3">Uncharacterized protein</fullName>
    </submittedName>
</protein>
<proteinExistence type="predicted"/>
<organism evidence="3 4">
    <name type="scientific">Zhihengliuella halotolerans</name>
    <dbReference type="NCBI Taxonomy" id="370736"/>
    <lineage>
        <taxon>Bacteria</taxon>
        <taxon>Bacillati</taxon>
        <taxon>Actinomycetota</taxon>
        <taxon>Actinomycetes</taxon>
        <taxon>Micrococcales</taxon>
        <taxon>Micrococcaceae</taxon>
        <taxon>Zhihengliuella</taxon>
    </lineage>
</organism>
<sequence>MTDPHRESFDVDALLEEAGIADAAALRDAVESLHAAGSMPAPVPTGPLADLLEGRLTAAEAAAAAGISAGSDDNVIGFDPAKPRKRRGGAVTGGLTVVALAAAAGLAGVAAADVPPRAASPVVNVTVPTGELTNKPERPTLEASNPPEPTPERVVHRDPIPTPTTPPAPAPVPAPKPTPTPAPAAERAPGKKPGGAAKVLNPGKLASTLPKSVPVKPKTKRP</sequence>
<dbReference type="Proteomes" id="UP000292685">
    <property type="component" value="Unassembled WGS sequence"/>
</dbReference>
<dbReference type="AlphaFoldDB" id="A0A4Q8AIE3"/>
<evidence type="ECO:0000313" key="3">
    <source>
        <dbReference type="EMBL" id="RZU63509.1"/>
    </source>
</evidence>
<dbReference type="EMBL" id="SHLA01000001">
    <property type="protein sequence ID" value="RZU63509.1"/>
    <property type="molecule type" value="Genomic_DNA"/>
</dbReference>
<accession>A0A4Q8AIE3</accession>
<feature type="compositionally biased region" description="Basic and acidic residues" evidence="1">
    <location>
        <begin position="150"/>
        <end position="159"/>
    </location>
</feature>
<name>A0A4Q8AIE3_9MICC</name>
<feature type="compositionally biased region" description="Pro residues" evidence="1">
    <location>
        <begin position="160"/>
        <end position="182"/>
    </location>
</feature>
<evidence type="ECO:0000256" key="2">
    <source>
        <dbReference type="SAM" id="Phobius"/>
    </source>
</evidence>